<dbReference type="RefSeq" id="WP_083151262.1">
    <property type="nucleotide sequence ID" value="NZ_AP022560.1"/>
</dbReference>
<sequence length="85" mass="9291">MTELMTVHPTTSTAADPVTAPGGTTLITEQEVLFGTAAALAKPTGRTNRFSVIAKALFTAARPRYRAKRYVYLEDALMSREMSRL</sequence>
<evidence type="ECO:0000313" key="3">
    <source>
        <dbReference type="Proteomes" id="UP000466681"/>
    </source>
</evidence>
<protein>
    <submittedName>
        <fullName evidence="2">Uncharacterized protein</fullName>
    </submittedName>
</protein>
<keyword evidence="3" id="KW-1185">Reference proteome</keyword>
<proteinExistence type="predicted"/>
<dbReference type="KEGG" id="mmor:MMOR_35630"/>
<dbReference type="EMBL" id="AP022560">
    <property type="protein sequence ID" value="BBX02627.1"/>
    <property type="molecule type" value="Genomic_DNA"/>
</dbReference>
<name>A0AAD1M6B5_9MYCO</name>
<reference evidence="2 3" key="1">
    <citation type="journal article" date="2019" name="Emerg. Microbes Infect.">
        <title>Comprehensive subspecies identification of 175 nontuberculous mycobacteria species based on 7547 genomic profiles.</title>
        <authorList>
            <person name="Matsumoto Y."/>
            <person name="Kinjo T."/>
            <person name="Motooka D."/>
            <person name="Nabeya D."/>
            <person name="Jung N."/>
            <person name="Uechi K."/>
            <person name="Horii T."/>
            <person name="Iida T."/>
            <person name="Fujita J."/>
            <person name="Nakamura S."/>
        </authorList>
    </citation>
    <scope>NUCLEOTIDE SEQUENCE [LARGE SCALE GENOMIC DNA]</scope>
    <source>
        <strain evidence="2 3">JCM 6375</strain>
    </source>
</reference>
<accession>A0AAD1M6B5</accession>
<dbReference type="AlphaFoldDB" id="A0AAD1M6B5"/>
<organism evidence="2 3">
    <name type="scientific">Mycolicibacterium moriokaense</name>
    <dbReference type="NCBI Taxonomy" id="39691"/>
    <lineage>
        <taxon>Bacteria</taxon>
        <taxon>Bacillati</taxon>
        <taxon>Actinomycetota</taxon>
        <taxon>Actinomycetes</taxon>
        <taxon>Mycobacteriales</taxon>
        <taxon>Mycobacteriaceae</taxon>
        <taxon>Mycolicibacterium</taxon>
    </lineage>
</organism>
<evidence type="ECO:0000313" key="2">
    <source>
        <dbReference type="EMBL" id="BBX02627.1"/>
    </source>
</evidence>
<evidence type="ECO:0000256" key="1">
    <source>
        <dbReference type="SAM" id="MobiDB-lite"/>
    </source>
</evidence>
<dbReference type="Proteomes" id="UP000466681">
    <property type="component" value="Chromosome"/>
</dbReference>
<gene>
    <name evidence="2" type="ORF">MMOR_35630</name>
</gene>
<feature type="region of interest" description="Disordered" evidence="1">
    <location>
        <begin position="1"/>
        <end position="22"/>
    </location>
</feature>